<dbReference type="AlphaFoldDB" id="A0A1Q3BGX8"/>
<gene>
    <name evidence="5" type="ORF">CFOL_v3_10643</name>
</gene>
<dbReference type="InParanoid" id="A0A1Q3BGX8"/>
<dbReference type="FunCoup" id="A0A1Q3BGX8">
    <property type="interactions" value="76"/>
</dbReference>
<accession>A0A1Q3BGX8</accession>
<evidence type="ECO:0000256" key="4">
    <source>
        <dbReference type="RuleBase" id="RU362057"/>
    </source>
</evidence>
<dbReference type="Gene3D" id="3.40.50.2000">
    <property type="entry name" value="Glycogen Phosphorylase B"/>
    <property type="match status" value="2"/>
</dbReference>
<dbReference type="InterPro" id="IPR002213">
    <property type="entry name" value="UDP_glucos_trans"/>
</dbReference>
<dbReference type="Pfam" id="PF00201">
    <property type="entry name" value="UDPGT"/>
    <property type="match status" value="1"/>
</dbReference>
<dbReference type="GO" id="GO:0080043">
    <property type="term" value="F:quercetin 3-O-glucosyltransferase activity"/>
    <property type="evidence" value="ECO:0007669"/>
    <property type="project" value="TreeGrafter"/>
</dbReference>
<dbReference type="Proteomes" id="UP000187406">
    <property type="component" value="Unassembled WGS sequence"/>
</dbReference>
<sequence length="458" mass="51926">MEEKMEEKEPRAIETHILVFPFPLQGHINPMVQFAKRLASKGIRVTVVTTSSTAVSIQTQKSSIYSESIFNGFEPGKPPKDMDEDERFKVTLSQSLANLIEKFNATIYPTKAIIYDSFMPWVLDVAKELGIAGCPFFTQSWAVNAIYYHYQQGAFTIPLQGSVVSLPCLPMLHINDLPSLVYDISSYPVARNILLSQFSNLKEAYWILSNTFDKLEEEIVKWMASQWAIKTIGPTIPSIYLDKRLEDDKDYGLSLFKPNTDGCMKWLNSRQVGSVVYVSFGSLASLGEEQMEELAWGLHRSNYYFLWVVRESEEKKLPNTFLEKISDKGLVVTWSPQLQVLSHKATRCFMTHCGWNSTLEALSLGVPMVAMPQWTDQTTNAKFVTDVWHVGVRVKVNEKGIVTREGIEVCLKEVMEGERANEIKRNSDKWKSLAREAVDEGGSSDNNIEEFVAQLLSK</sequence>
<proteinExistence type="inferred from homology"/>
<dbReference type="InterPro" id="IPR035595">
    <property type="entry name" value="UDP_glycos_trans_CS"/>
</dbReference>
<dbReference type="PANTHER" id="PTHR11926">
    <property type="entry name" value="GLUCOSYL/GLUCURONOSYL TRANSFERASES"/>
    <property type="match status" value="1"/>
</dbReference>
<dbReference type="EMBL" id="BDDD01000524">
    <property type="protein sequence ID" value="GAV67134.1"/>
    <property type="molecule type" value="Genomic_DNA"/>
</dbReference>
<reference evidence="6" key="1">
    <citation type="submission" date="2016-04" db="EMBL/GenBank/DDBJ databases">
        <title>Cephalotus genome sequencing.</title>
        <authorList>
            <person name="Fukushima K."/>
            <person name="Hasebe M."/>
            <person name="Fang X."/>
        </authorList>
    </citation>
    <scope>NUCLEOTIDE SEQUENCE [LARGE SCALE GENOMIC DNA]</scope>
    <source>
        <strain evidence="6">cv. St1</strain>
    </source>
</reference>
<protein>
    <recommendedName>
        <fullName evidence="4">Glycosyltransferase</fullName>
        <ecNumber evidence="4">2.4.1.-</ecNumber>
    </recommendedName>
</protein>
<organism evidence="5 6">
    <name type="scientific">Cephalotus follicularis</name>
    <name type="common">Albany pitcher plant</name>
    <dbReference type="NCBI Taxonomy" id="3775"/>
    <lineage>
        <taxon>Eukaryota</taxon>
        <taxon>Viridiplantae</taxon>
        <taxon>Streptophyta</taxon>
        <taxon>Embryophyta</taxon>
        <taxon>Tracheophyta</taxon>
        <taxon>Spermatophyta</taxon>
        <taxon>Magnoliopsida</taxon>
        <taxon>eudicotyledons</taxon>
        <taxon>Gunneridae</taxon>
        <taxon>Pentapetalae</taxon>
        <taxon>rosids</taxon>
        <taxon>fabids</taxon>
        <taxon>Oxalidales</taxon>
        <taxon>Cephalotaceae</taxon>
        <taxon>Cephalotus</taxon>
    </lineage>
</organism>
<dbReference type="GO" id="GO:0080044">
    <property type="term" value="F:quercetin 7-O-glucosyltransferase activity"/>
    <property type="evidence" value="ECO:0007669"/>
    <property type="project" value="TreeGrafter"/>
</dbReference>
<keyword evidence="2 3" id="KW-0808">Transferase</keyword>
<comment type="similarity">
    <text evidence="1 3">Belongs to the UDP-glycosyltransferase family.</text>
</comment>
<evidence type="ECO:0000256" key="2">
    <source>
        <dbReference type="ARBA" id="ARBA00022679"/>
    </source>
</evidence>
<dbReference type="PANTHER" id="PTHR11926:SF1560">
    <property type="entry name" value="UDP-GLYCOSYLTRANSFERASE 74E1-RELATED"/>
    <property type="match status" value="1"/>
</dbReference>
<name>A0A1Q3BGX8_CEPFO</name>
<dbReference type="FunFam" id="3.40.50.2000:FF:000019">
    <property type="entry name" value="Glycosyltransferase"/>
    <property type="match status" value="1"/>
</dbReference>
<dbReference type="PROSITE" id="PS00375">
    <property type="entry name" value="UDPGT"/>
    <property type="match status" value="1"/>
</dbReference>
<keyword evidence="3" id="KW-0328">Glycosyltransferase</keyword>
<comment type="caution">
    <text evidence="5">The sequence shown here is derived from an EMBL/GenBank/DDBJ whole genome shotgun (WGS) entry which is preliminary data.</text>
</comment>
<dbReference type="OrthoDB" id="5835829at2759"/>
<evidence type="ECO:0000313" key="5">
    <source>
        <dbReference type="EMBL" id="GAV67134.1"/>
    </source>
</evidence>
<dbReference type="SUPFAM" id="SSF53756">
    <property type="entry name" value="UDP-Glycosyltransferase/glycogen phosphorylase"/>
    <property type="match status" value="1"/>
</dbReference>
<keyword evidence="6" id="KW-1185">Reference proteome</keyword>
<dbReference type="CDD" id="cd03784">
    <property type="entry name" value="GT1_Gtf-like"/>
    <property type="match status" value="1"/>
</dbReference>
<dbReference type="EC" id="2.4.1.-" evidence="4"/>
<evidence type="ECO:0000256" key="3">
    <source>
        <dbReference type="RuleBase" id="RU003718"/>
    </source>
</evidence>
<evidence type="ECO:0000256" key="1">
    <source>
        <dbReference type="ARBA" id="ARBA00009995"/>
    </source>
</evidence>
<evidence type="ECO:0000313" key="6">
    <source>
        <dbReference type="Proteomes" id="UP000187406"/>
    </source>
</evidence>